<keyword evidence="8" id="KW-1185">Reference proteome</keyword>
<dbReference type="InParanoid" id="A0A1C7NFX4"/>
<comment type="similarity">
    <text evidence="2">Belongs to the TUBGCP family.</text>
</comment>
<feature type="domain" description="Gamma tubulin complex component C-terminal" evidence="6">
    <location>
        <begin position="7"/>
        <end position="140"/>
    </location>
</feature>
<dbReference type="InterPro" id="IPR042241">
    <property type="entry name" value="GCP_C_sf"/>
</dbReference>
<comment type="subcellular location">
    <subcellularLocation>
        <location evidence="1">Cytoplasm</location>
        <location evidence="1">Cytoskeleton</location>
    </subcellularLocation>
</comment>
<evidence type="ECO:0000313" key="7">
    <source>
        <dbReference type="EMBL" id="OBZ86264.1"/>
    </source>
</evidence>
<evidence type="ECO:0000313" key="8">
    <source>
        <dbReference type="Proteomes" id="UP000093000"/>
    </source>
</evidence>
<dbReference type="GO" id="GO:0007020">
    <property type="term" value="P:microtubule nucleation"/>
    <property type="evidence" value="ECO:0007669"/>
    <property type="project" value="UniProtKB-ARBA"/>
</dbReference>
<dbReference type="OrthoDB" id="775571at2759"/>
<feature type="non-terminal residue" evidence="7">
    <location>
        <position position="1"/>
    </location>
</feature>
<evidence type="ECO:0000259" key="6">
    <source>
        <dbReference type="Pfam" id="PF04130"/>
    </source>
</evidence>
<name>A0A1C7NFX4_9FUNG</name>
<keyword evidence="4" id="KW-0493">Microtubule</keyword>
<evidence type="ECO:0000256" key="1">
    <source>
        <dbReference type="ARBA" id="ARBA00004245"/>
    </source>
</evidence>
<dbReference type="Gene3D" id="1.20.120.1900">
    <property type="entry name" value="Gamma-tubulin complex, C-terminal domain"/>
    <property type="match status" value="1"/>
</dbReference>
<dbReference type="AlphaFoldDB" id="A0A1C7NFX4"/>
<organism evidence="7 8">
    <name type="scientific">Choanephora cucurbitarum</name>
    <dbReference type="NCBI Taxonomy" id="101091"/>
    <lineage>
        <taxon>Eukaryota</taxon>
        <taxon>Fungi</taxon>
        <taxon>Fungi incertae sedis</taxon>
        <taxon>Mucoromycota</taxon>
        <taxon>Mucoromycotina</taxon>
        <taxon>Mucoromycetes</taxon>
        <taxon>Mucorales</taxon>
        <taxon>Mucorineae</taxon>
        <taxon>Choanephoraceae</taxon>
        <taxon>Choanephoroideae</taxon>
        <taxon>Choanephora</taxon>
    </lineage>
</organism>
<sequence>SAIMEPQAFKEYHEHMLDCILFQCFLKQSQSRIMQVMTPILQDIVLFGIVLDDYGANEAMIEQEEKLEIRCRKLFDQFQRNRAMFVHVLKTLEQKGTGRLSNILKSTRKSVFNELYMKYEAKHGMDVFVKDLLVRLSLNESHEQK</sequence>
<accession>A0A1C7NFX4</accession>
<dbReference type="EMBL" id="LUGH01000314">
    <property type="protein sequence ID" value="OBZ86264.1"/>
    <property type="molecule type" value="Genomic_DNA"/>
</dbReference>
<evidence type="ECO:0000256" key="4">
    <source>
        <dbReference type="ARBA" id="ARBA00022701"/>
    </source>
</evidence>
<evidence type="ECO:0000256" key="2">
    <source>
        <dbReference type="ARBA" id="ARBA00010337"/>
    </source>
</evidence>
<dbReference type="GO" id="GO:0043015">
    <property type="term" value="F:gamma-tubulin binding"/>
    <property type="evidence" value="ECO:0007669"/>
    <property type="project" value="InterPro"/>
</dbReference>
<proteinExistence type="inferred from homology"/>
<dbReference type="GO" id="GO:0005874">
    <property type="term" value="C:microtubule"/>
    <property type="evidence" value="ECO:0007669"/>
    <property type="project" value="UniProtKB-KW"/>
</dbReference>
<dbReference type="InterPro" id="IPR040457">
    <property type="entry name" value="GCP_C"/>
</dbReference>
<dbReference type="Pfam" id="PF04130">
    <property type="entry name" value="GCP_C_terminal"/>
    <property type="match status" value="1"/>
</dbReference>
<evidence type="ECO:0000256" key="3">
    <source>
        <dbReference type="ARBA" id="ARBA00022490"/>
    </source>
</evidence>
<reference evidence="7 8" key="1">
    <citation type="submission" date="2016-03" db="EMBL/GenBank/DDBJ databases">
        <title>Choanephora cucurbitarum.</title>
        <authorList>
            <person name="Min B."/>
            <person name="Park H."/>
            <person name="Park J.-H."/>
            <person name="Shin H.-D."/>
            <person name="Choi I.-G."/>
        </authorList>
    </citation>
    <scope>NUCLEOTIDE SEQUENCE [LARGE SCALE GENOMIC DNA]</scope>
    <source>
        <strain evidence="7 8">KUS-F28377</strain>
    </source>
</reference>
<dbReference type="Proteomes" id="UP000093000">
    <property type="component" value="Unassembled WGS sequence"/>
</dbReference>
<gene>
    <name evidence="7" type="ORF">A0J61_05677</name>
</gene>
<comment type="caution">
    <text evidence="7">The sequence shown here is derived from an EMBL/GenBank/DDBJ whole genome shotgun (WGS) entry which is preliminary data.</text>
</comment>
<evidence type="ECO:0000256" key="5">
    <source>
        <dbReference type="ARBA" id="ARBA00023212"/>
    </source>
</evidence>
<dbReference type="GO" id="GO:0000930">
    <property type="term" value="C:gamma-tubulin complex"/>
    <property type="evidence" value="ECO:0007669"/>
    <property type="project" value="UniProtKB-ARBA"/>
</dbReference>
<keyword evidence="3" id="KW-0963">Cytoplasm</keyword>
<keyword evidence="5" id="KW-0206">Cytoskeleton</keyword>
<dbReference type="GO" id="GO:0005816">
    <property type="term" value="C:spindle pole body"/>
    <property type="evidence" value="ECO:0007669"/>
    <property type="project" value="UniProtKB-ARBA"/>
</dbReference>
<dbReference type="STRING" id="101091.A0A1C7NFX4"/>
<protein>
    <recommendedName>
        <fullName evidence="6">Gamma tubulin complex component C-terminal domain-containing protein</fullName>
    </recommendedName>
</protein>